<dbReference type="InterPro" id="IPR019554">
    <property type="entry name" value="Soluble_ligand-bd"/>
</dbReference>
<keyword evidence="2" id="KW-1133">Transmembrane helix</keyword>
<keyword evidence="2" id="KW-0812">Transmembrane</keyword>
<evidence type="ECO:0000256" key="1">
    <source>
        <dbReference type="ARBA" id="ARBA00022729"/>
    </source>
</evidence>
<dbReference type="Pfam" id="PF10531">
    <property type="entry name" value="SLBB"/>
    <property type="match status" value="6"/>
</dbReference>
<organism evidence="6 7">
    <name type="scientific">Plebeiibacterium sediminum</name>
    <dbReference type="NCBI Taxonomy" id="2992112"/>
    <lineage>
        <taxon>Bacteria</taxon>
        <taxon>Pseudomonadati</taxon>
        <taxon>Bacteroidota</taxon>
        <taxon>Bacteroidia</taxon>
        <taxon>Marinilabiliales</taxon>
        <taxon>Marinilabiliaceae</taxon>
        <taxon>Plebeiibacterium</taxon>
    </lineage>
</organism>
<feature type="domain" description="Polysaccharide export protein N-terminal" evidence="4">
    <location>
        <begin position="143"/>
        <end position="207"/>
    </location>
</feature>
<dbReference type="RefSeq" id="WP_301190334.1">
    <property type="nucleotide sequence ID" value="NZ_JAPDPJ010000018.1"/>
</dbReference>
<feature type="chain" id="PRO_5041962823" evidence="3">
    <location>
        <begin position="23"/>
        <end position="817"/>
    </location>
</feature>
<keyword evidence="2" id="KW-0472">Membrane</keyword>
<feature type="domain" description="Soluble ligand binding" evidence="5">
    <location>
        <begin position="586"/>
        <end position="633"/>
    </location>
</feature>
<feature type="signal peptide" evidence="3">
    <location>
        <begin position="1"/>
        <end position="22"/>
    </location>
</feature>
<dbReference type="Pfam" id="PF02563">
    <property type="entry name" value="Poly_export"/>
    <property type="match status" value="1"/>
</dbReference>
<gene>
    <name evidence="6" type="ORF">OM075_09845</name>
</gene>
<feature type="domain" description="Soluble ligand binding" evidence="5">
    <location>
        <begin position="314"/>
        <end position="364"/>
    </location>
</feature>
<dbReference type="EMBL" id="JAPDPJ010000018">
    <property type="protein sequence ID" value="MCW3786770.1"/>
    <property type="molecule type" value="Genomic_DNA"/>
</dbReference>
<reference evidence="6" key="1">
    <citation type="submission" date="2022-10" db="EMBL/GenBank/DDBJ databases">
        <authorList>
            <person name="Yu W.X."/>
        </authorList>
    </citation>
    <scope>NUCLEOTIDE SEQUENCE</scope>
    <source>
        <strain evidence="6">AAT</strain>
    </source>
</reference>
<dbReference type="Proteomes" id="UP001209229">
    <property type="component" value="Unassembled WGS sequence"/>
</dbReference>
<feature type="transmembrane region" description="Helical" evidence="2">
    <location>
        <begin position="780"/>
        <end position="799"/>
    </location>
</feature>
<name>A0AAE3M4P5_9BACT</name>
<keyword evidence="1 3" id="KW-0732">Signal</keyword>
<dbReference type="PANTHER" id="PTHR33619:SF3">
    <property type="entry name" value="POLYSACCHARIDE EXPORT PROTEIN GFCE-RELATED"/>
    <property type="match status" value="1"/>
</dbReference>
<proteinExistence type="predicted"/>
<dbReference type="InterPro" id="IPR003715">
    <property type="entry name" value="Poly_export_N"/>
</dbReference>
<dbReference type="PANTHER" id="PTHR33619">
    <property type="entry name" value="POLYSACCHARIDE EXPORT PROTEIN GFCE-RELATED"/>
    <property type="match status" value="1"/>
</dbReference>
<feature type="domain" description="Soluble ligand binding" evidence="5">
    <location>
        <begin position="486"/>
        <end position="530"/>
    </location>
</feature>
<comment type="caution">
    <text evidence="6">The sequence shown here is derived from an EMBL/GenBank/DDBJ whole genome shotgun (WGS) entry which is preliminary data.</text>
</comment>
<accession>A0AAE3M4P5</accession>
<sequence>MIKKILILFIGILVVITPIATAQNVDPSKVDVGALDDNQIMKIISEMEKRGLSENEAINMARLRGMSNSQISLLQRRIKEVKQSGGTTNYKQDNSLSGENATAVSELSQKSVLDSNMIDEKIFGFSFFNTTNLSFEPSVNIAVSESYVIGAGDEIDIEVWGASQQSYQLVVNTNGDINIPLIGPVYLGGLTLKAAEGKIKNKLSTIYSDLSNANPRTFASVSIGQIKAIRINVLGEVFAPGTYTVPGTATLFNVLYLSGGPNKQGSFRDIRLIRNGKIVANLDVYDFIVKGNSLVNAPLMDNDVVLIPPYLNRIRVDGEFKRTGIFETKEGETVKNVVSYAGGFTENAYRSAVKLYRNNGKERTFKEVASEDMSDVYMASGDRLSVGKILNRYNNIVSITGAVFNPGDFEYEEGLTLKQLISKADGLIENAFLNRGLITRLKEDYTPENISFDVHKVLNGETNINLKANDKVSIKAIDNIREDRTVAIWGEVQNMGVYPYAENLTIADLVFMAGGFKETASESTIEVRRKLSYENADKSTDKSSELFYFKVTRDLELNEEANSFVLEPYDAIAVRFMPGAISSGSVTIAGEIMYGGIYNLTSDKERISDIIKRAGGLSDNAYPEGASLTRKITLSEQDKAKREELMEMDSTIRFSELNFETVSVHLDKIIGNPGSKDDIYMRSGDFLTIPSVLQTVKVSGEVLNPSSTVYEKSYNVKQYINLSGGFSLNAKKGKTYVLEANGASHATKGFLFFRNYPKVTPGAEIIVPQRPERQGMSPQAWIAIASGIASISLTVVTVLNNLPEKSSSSNTANSTEN</sequence>
<feature type="domain" description="Soluble ligand binding" evidence="5">
    <location>
        <begin position="231"/>
        <end position="277"/>
    </location>
</feature>
<dbReference type="InterPro" id="IPR049712">
    <property type="entry name" value="Poly_export"/>
</dbReference>
<evidence type="ECO:0000259" key="5">
    <source>
        <dbReference type="Pfam" id="PF10531"/>
    </source>
</evidence>
<dbReference type="Gene3D" id="3.30.1950.10">
    <property type="entry name" value="wza like domain"/>
    <property type="match status" value="1"/>
</dbReference>
<evidence type="ECO:0000256" key="3">
    <source>
        <dbReference type="SAM" id="SignalP"/>
    </source>
</evidence>
<feature type="domain" description="Soluble ligand binding" evidence="5">
    <location>
        <begin position="696"/>
        <end position="733"/>
    </location>
</feature>
<evidence type="ECO:0000313" key="7">
    <source>
        <dbReference type="Proteomes" id="UP001209229"/>
    </source>
</evidence>
<evidence type="ECO:0000259" key="4">
    <source>
        <dbReference type="Pfam" id="PF02563"/>
    </source>
</evidence>
<evidence type="ECO:0000256" key="2">
    <source>
        <dbReference type="SAM" id="Phobius"/>
    </source>
</evidence>
<dbReference type="Gene3D" id="3.10.560.10">
    <property type="entry name" value="Outer membrane lipoprotein wza domain like"/>
    <property type="match status" value="6"/>
</dbReference>
<keyword evidence="7" id="KW-1185">Reference proteome</keyword>
<protein>
    <submittedName>
        <fullName evidence="6">SLBB domain-containing protein</fullName>
    </submittedName>
</protein>
<feature type="domain" description="Soluble ligand binding" evidence="5">
    <location>
        <begin position="396"/>
        <end position="434"/>
    </location>
</feature>
<evidence type="ECO:0000313" key="6">
    <source>
        <dbReference type="EMBL" id="MCW3786770.1"/>
    </source>
</evidence>
<dbReference type="GO" id="GO:0015159">
    <property type="term" value="F:polysaccharide transmembrane transporter activity"/>
    <property type="evidence" value="ECO:0007669"/>
    <property type="project" value="InterPro"/>
</dbReference>
<dbReference type="AlphaFoldDB" id="A0AAE3M4P5"/>